<name>A0A6C0JP49_9ZZZZ</name>
<dbReference type="AlphaFoldDB" id="A0A6C0JP49"/>
<sequence length="329" mass="36780">MSTMISSKQMETQLYNLVSALADNYGFDADEAFEFARWETDTDHVGEILKVVEKPAPKKAPAKKEEPTADDASEAPTESMASDSADKIAACRKNIELWEKKLADGKVNDADKQREKIEKEQKKLAKILEKAPKVEAKKPEPKKVEVVKPAEKEKRIKRFSPVIAAQLKTALGYSADEMTAAVKKEFQQYVEDLADDDFRNGSLSDHMRTFAKLKIPVKEDDVNADESDAESEETVKMVPNAMIIDITLNELQSIEMTAPVDPPGTFWDADYGRFVKGPEADDDEDFDEVTFDSVKYVVGEKTGRVYEARDTGDVFAGFIGVGKFKKMNK</sequence>
<feature type="compositionally biased region" description="Basic and acidic residues" evidence="2">
    <location>
        <begin position="53"/>
        <end position="67"/>
    </location>
</feature>
<evidence type="ECO:0000313" key="3">
    <source>
        <dbReference type="EMBL" id="QHU06470.1"/>
    </source>
</evidence>
<evidence type="ECO:0000256" key="2">
    <source>
        <dbReference type="SAM" id="MobiDB-lite"/>
    </source>
</evidence>
<reference evidence="3" key="1">
    <citation type="journal article" date="2020" name="Nature">
        <title>Giant virus diversity and host interactions through global metagenomics.</title>
        <authorList>
            <person name="Schulz F."/>
            <person name="Roux S."/>
            <person name="Paez-Espino D."/>
            <person name="Jungbluth S."/>
            <person name="Walsh D.A."/>
            <person name="Denef V.J."/>
            <person name="McMahon K.D."/>
            <person name="Konstantinidis K.T."/>
            <person name="Eloe-Fadrosh E.A."/>
            <person name="Kyrpides N.C."/>
            <person name="Woyke T."/>
        </authorList>
    </citation>
    <scope>NUCLEOTIDE SEQUENCE</scope>
    <source>
        <strain evidence="3">GVMAG-S-1035315-10</strain>
    </source>
</reference>
<feature type="coiled-coil region" evidence="1">
    <location>
        <begin position="100"/>
        <end position="137"/>
    </location>
</feature>
<evidence type="ECO:0000256" key="1">
    <source>
        <dbReference type="SAM" id="Coils"/>
    </source>
</evidence>
<keyword evidence="1" id="KW-0175">Coiled coil</keyword>
<organism evidence="3">
    <name type="scientific">viral metagenome</name>
    <dbReference type="NCBI Taxonomy" id="1070528"/>
    <lineage>
        <taxon>unclassified sequences</taxon>
        <taxon>metagenomes</taxon>
        <taxon>organismal metagenomes</taxon>
    </lineage>
</organism>
<dbReference type="EMBL" id="MN740656">
    <property type="protein sequence ID" value="QHU06470.1"/>
    <property type="molecule type" value="Genomic_DNA"/>
</dbReference>
<accession>A0A6C0JP49</accession>
<protein>
    <submittedName>
        <fullName evidence="3">Uncharacterized protein</fullName>
    </submittedName>
</protein>
<proteinExistence type="predicted"/>
<feature type="region of interest" description="Disordered" evidence="2">
    <location>
        <begin position="53"/>
        <end position="85"/>
    </location>
</feature>